<keyword evidence="9" id="KW-0862">Zinc</keyword>
<dbReference type="PROSITE" id="PS00028">
    <property type="entry name" value="ZINC_FINGER_C2H2_1"/>
    <property type="match status" value="1"/>
</dbReference>
<evidence type="ECO:0000313" key="13">
    <source>
        <dbReference type="Proteomes" id="UP000029120"/>
    </source>
</evidence>
<dbReference type="GO" id="GO:0006325">
    <property type="term" value="P:chromatin organization"/>
    <property type="evidence" value="ECO:0007669"/>
    <property type="project" value="UniProtKB-KW"/>
</dbReference>
<dbReference type="Gene3D" id="2.60.120.340">
    <property type="entry name" value="Nucleoplasmin core domain"/>
    <property type="match status" value="2"/>
</dbReference>
<keyword evidence="3" id="KW-0678">Repressor</keyword>
<dbReference type="GO" id="GO:0016787">
    <property type="term" value="F:hydrolase activity"/>
    <property type="evidence" value="ECO:0007669"/>
    <property type="project" value="UniProtKB-KW"/>
</dbReference>
<keyword evidence="4" id="KW-0378">Hydrolase</keyword>
<feature type="compositionally biased region" description="Acidic residues" evidence="10">
    <location>
        <begin position="386"/>
        <end position="406"/>
    </location>
</feature>
<dbReference type="Gramene" id="KFK24844">
    <property type="protein sequence ID" value="KFK24844"/>
    <property type="gene ID" value="AALP_AA8G031800"/>
</dbReference>
<evidence type="ECO:0000256" key="3">
    <source>
        <dbReference type="ARBA" id="ARBA00022491"/>
    </source>
</evidence>
<dbReference type="Pfam" id="PF17800">
    <property type="entry name" value="NPL"/>
    <property type="match status" value="2"/>
</dbReference>
<comment type="subcellular location">
    <subcellularLocation>
        <location evidence="1">Nucleus</location>
        <location evidence="1">Nucleolus</location>
    </subcellularLocation>
</comment>
<feature type="region of interest" description="Disordered" evidence="10">
    <location>
        <begin position="122"/>
        <end position="229"/>
    </location>
</feature>
<evidence type="ECO:0000256" key="7">
    <source>
        <dbReference type="ARBA" id="ARBA00023163"/>
    </source>
</evidence>
<keyword evidence="6" id="KW-0805">Transcription regulation</keyword>
<dbReference type="FunFam" id="2.60.120.340:FF:000004">
    <property type="entry name" value="Histone deacetylase HDT1"/>
    <property type="match status" value="2"/>
</dbReference>
<protein>
    <recommendedName>
        <fullName evidence="11">C2H2-type domain-containing protein</fullName>
    </recommendedName>
</protein>
<dbReference type="eggNOG" id="ENOG502QVH6">
    <property type="taxonomic scope" value="Eukaryota"/>
</dbReference>
<keyword evidence="13" id="KW-1185">Reference proteome</keyword>
<evidence type="ECO:0000256" key="6">
    <source>
        <dbReference type="ARBA" id="ARBA00023015"/>
    </source>
</evidence>
<evidence type="ECO:0000256" key="5">
    <source>
        <dbReference type="ARBA" id="ARBA00022853"/>
    </source>
</evidence>
<dbReference type="EMBL" id="CM002876">
    <property type="protein sequence ID" value="KFK24844.1"/>
    <property type="molecule type" value="Genomic_DNA"/>
</dbReference>
<dbReference type="Gene3D" id="3.30.160.60">
    <property type="entry name" value="Classic Zinc Finger"/>
    <property type="match status" value="1"/>
</dbReference>
<name>A0A087G4P2_ARAAL</name>
<dbReference type="InterPro" id="IPR013087">
    <property type="entry name" value="Znf_C2H2_type"/>
</dbReference>
<feature type="compositionally biased region" description="Polar residues" evidence="10">
    <location>
        <begin position="499"/>
        <end position="516"/>
    </location>
</feature>
<evidence type="ECO:0000259" key="11">
    <source>
        <dbReference type="PROSITE" id="PS50157"/>
    </source>
</evidence>
<keyword evidence="9" id="KW-0863">Zinc-finger</keyword>
<reference evidence="13" key="1">
    <citation type="journal article" date="2015" name="Nat. Plants">
        <title>Genome expansion of Arabis alpina linked with retrotransposition and reduced symmetric DNA methylation.</title>
        <authorList>
            <person name="Willing E.M."/>
            <person name="Rawat V."/>
            <person name="Mandakova T."/>
            <person name="Maumus F."/>
            <person name="James G.V."/>
            <person name="Nordstroem K.J."/>
            <person name="Becker C."/>
            <person name="Warthmann N."/>
            <person name="Chica C."/>
            <person name="Szarzynska B."/>
            <person name="Zytnicki M."/>
            <person name="Albani M.C."/>
            <person name="Kiefer C."/>
            <person name="Bergonzi S."/>
            <person name="Castaings L."/>
            <person name="Mateos J.L."/>
            <person name="Berns M.C."/>
            <person name="Bujdoso N."/>
            <person name="Piofczyk T."/>
            <person name="de Lorenzo L."/>
            <person name="Barrero-Sicilia C."/>
            <person name="Mateos I."/>
            <person name="Piednoel M."/>
            <person name="Hagmann J."/>
            <person name="Chen-Min-Tao R."/>
            <person name="Iglesias-Fernandez R."/>
            <person name="Schuster S.C."/>
            <person name="Alonso-Blanco C."/>
            <person name="Roudier F."/>
            <person name="Carbonero P."/>
            <person name="Paz-Ares J."/>
            <person name="Davis S.J."/>
            <person name="Pecinka A."/>
            <person name="Quesneville H."/>
            <person name="Colot V."/>
            <person name="Lysak M.A."/>
            <person name="Weigel D."/>
            <person name="Coupland G."/>
            <person name="Schneeberger K."/>
        </authorList>
    </citation>
    <scope>NUCLEOTIDE SEQUENCE [LARGE SCALE GENOMIC DNA]</scope>
    <source>
        <strain evidence="13">cv. Pajares</strain>
    </source>
</reference>
<dbReference type="GO" id="GO:0008270">
    <property type="term" value="F:zinc ion binding"/>
    <property type="evidence" value="ECO:0007669"/>
    <property type="project" value="UniProtKB-KW"/>
</dbReference>
<comment type="similarity">
    <text evidence="2">Belongs to the histone deacetylase HD2 family.</text>
</comment>
<feature type="domain" description="C2H2-type" evidence="11">
    <location>
        <begin position="521"/>
        <end position="548"/>
    </location>
</feature>
<keyword evidence="8" id="KW-0539">Nucleus</keyword>
<evidence type="ECO:0000256" key="4">
    <source>
        <dbReference type="ARBA" id="ARBA00022801"/>
    </source>
</evidence>
<proteinExistence type="inferred from homology"/>
<feature type="compositionally biased region" description="Basic and acidic residues" evidence="10">
    <location>
        <begin position="445"/>
        <end position="458"/>
    </location>
</feature>
<evidence type="ECO:0000256" key="8">
    <source>
        <dbReference type="ARBA" id="ARBA00023242"/>
    </source>
</evidence>
<keyword evidence="5" id="KW-0156">Chromatin regulator</keyword>
<feature type="compositionally biased region" description="Acidic residues" evidence="10">
    <location>
        <begin position="152"/>
        <end position="222"/>
    </location>
</feature>
<evidence type="ECO:0000256" key="2">
    <source>
        <dbReference type="ARBA" id="ARBA00006673"/>
    </source>
</evidence>
<evidence type="ECO:0000256" key="1">
    <source>
        <dbReference type="ARBA" id="ARBA00004604"/>
    </source>
</evidence>
<keyword evidence="9" id="KW-0479">Metal-binding</keyword>
<dbReference type="AlphaFoldDB" id="A0A087G4P2"/>
<dbReference type="InterPro" id="IPR041232">
    <property type="entry name" value="NPL"/>
</dbReference>
<keyword evidence="7" id="KW-0804">Transcription</keyword>
<sequence>MEFWGVEVTSGASLSVDPGEGMIMHISQVALGKNETNENESVQVYLKVGYQKLLMGTLSHDKFPNLSTEIVLEEGFEWSHSWKNGSVYFTGYKVDAYESDDDDTSDDDEVVVAKGGGVRQVNFQVPNQDVKAMQDDDDSGGSKNKFQSDNDTSSDDDSEDTSSDDDSEAEEVVAAEAHNDEEAEDDSSHDDEDDSAAEDDDDDDDDDDDSADDDDDDDSSDDDALKPRNDETLSASSRIFFVFFESLHLTAMEFWGVEVKSGVSLPVNPGEGMIVHISQVALGKNETNEKVSVRLSLKVGGQKLVIGTLSHEKFPQLSTEIVLERSFELSHNWKNGSVYFSGYKVDASEPDDDEMADGDEVAAPRPAGVKQVNFQLPAEDVKANQDEVESDDDTSSDDSSSDDSETEEVKVVTTEAVNEEDAEDDSDDDEDDSSDEDEDDSSDEETPKKAEEPKKRSAEASTSNNAVSNKKAKFVTPQKSTESKKPHVHIATPHPSKGGKNSASNGESSKQKQTPKSAGAFGCNSCNRTFTSETGLQSHTKAKHSAAA</sequence>
<evidence type="ECO:0000256" key="9">
    <source>
        <dbReference type="PROSITE-ProRule" id="PRU00042"/>
    </source>
</evidence>
<accession>A0A087G4P2</accession>
<evidence type="ECO:0000256" key="10">
    <source>
        <dbReference type="SAM" id="MobiDB-lite"/>
    </source>
</evidence>
<dbReference type="GO" id="GO:0005730">
    <property type="term" value="C:nucleolus"/>
    <property type="evidence" value="ECO:0007669"/>
    <property type="project" value="UniProtKB-SubCell"/>
</dbReference>
<feature type="region of interest" description="Disordered" evidence="10">
    <location>
        <begin position="380"/>
        <end position="548"/>
    </location>
</feature>
<feature type="compositionally biased region" description="Polar residues" evidence="10">
    <location>
        <begin position="524"/>
        <end position="539"/>
    </location>
</feature>
<feature type="compositionally biased region" description="Acidic residues" evidence="10">
    <location>
        <begin position="417"/>
        <end position="444"/>
    </location>
</feature>
<gene>
    <name evidence="12" type="ordered locus">AALP_Aa8g031800</name>
</gene>
<feature type="compositionally biased region" description="Polar residues" evidence="10">
    <location>
        <begin position="459"/>
        <end position="468"/>
    </location>
</feature>
<dbReference type="PROSITE" id="PS50157">
    <property type="entry name" value="ZINC_FINGER_C2H2_2"/>
    <property type="match status" value="1"/>
</dbReference>
<dbReference type="OrthoDB" id="2019803at2759"/>
<organism evidence="12 13">
    <name type="scientific">Arabis alpina</name>
    <name type="common">Alpine rock-cress</name>
    <dbReference type="NCBI Taxonomy" id="50452"/>
    <lineage>
        <taxon>Eukaryota</taxon>
        <taxon>Viridiplantae</taxon>
        <taxon>Streptophyta</taxon>
        <taxon>Embryophyta</taxon>
        <taxon>Tracheophyta</taxon>
        <taxon>Spermatophyta</taxon>
        <taxon>Magnoliopsida</taxon>
        <taxon>eudicotyledons</taxon>
        <taxon>Gunneridae</taxon>
        <taxon>Pentapetalae</taxon>
        <taxon>rosids</taxon>
        <taxon>malvids</taxon>
        <taxon>Brassicales</taxon>
        <taxon>Brassicaceae</taxon>
        <taxon>Arabideae</taxon>
        <taxon>Arabis</taxon>
    </lineage>
</organism>
<evidence type="ECO:0000313" key="12">
    <source>
        <dbReference type="EMBL" id="KFK24844.1"/>
    </source>
</evidence>
<dbReference type="Proteomes" id="UP000029120">
    <property type="component" value="Chromosome 8"/>
</dbReference>